<keyword evidence="2" id="KW-1133">Transmembrane helix</keyword>
<accession>A0A2T0R616</accession>
<evidence type="ECO:0000256" key="2">
    <source>
        <dbReference type="SAM" id="Phobius"/>
    </source>
</evidence>
<keyword evidence="2" id="KW-0472">Membrane</keyword>
<feature type="transmembrane region" description="Helical" evidence="2">
    <location>
        <begin position="35"/>
        <end position="59"/>
    </location>
</feature>
<protein>
    <submittedName>
        <fullName evidence="3">Uncharacterized protein</fullName>
    </submittedName>
</protein>
<reference evidence="3 4" key="1">
    <citation type="submission" date="2018-03" db="EMBL/GenBank/DDBJ databases">
        <title>Genomic Encyclopedia of Archaeal and Bacterial Type Strains, Phase II (KMG-II): from individual species to whole genera.</title>
        <authorList>
            <person name="Goeker M."/>
        </authorList>
    </citation>
    <scope>NUCLEOTIDE SEQUENCE [LARGE SCALE GENOMIC DNA]</scope>
    <source>
        <strain evidence="3 4">DSM 19711</strain>
    </source>
</reference>
<feature type="transmembrane region" description="Helical" evidence="2">
    <location>
        <begin position="126"/>
        <end position="151"/>
    </location>
</feature>
<feature type="transmembrane region" description="Helical" evidence="2">
    <location>
        <begin position="175"/>
        <end position="196"/>
    </location>
</feature>
<dbReference type="EMBL" id="PVZF01000003">
    <property type="protein sequence ID" value="PRY16616.1"/>
    <property type="molecule type" value="Genomic_DNA"/>
</dbReference>
<feature type="compositionally biased region" description="Basic and acidic residues" evidence="1">
    <location>
        <begin position="13"/>
        <end position="29"/>
    </location>
</feature>
<feature type="region of interest" description="Disordered" evidence="1">
    <location>
        <begin position="1"/>
        <end position="30"/>
    </location>
</feature>
<comment type="caution">
    <text evidence="3">The sequence shown here is derived from an EMBL/GenBank/DDBJ whole genome shotgun (WGS) entry which is preliminary data.</text>
</comment>
<sequence>MVPPTLRVTGEPDGERGGEGAGERSEDATGPRWSWSFWCAFAAAAAPAAVSLLVTLGTYQDDDLVHQYTSTPDPTTALEFGDRWAVVLRLDQPGWSSILTALATLVLAAVVVTGRPAWLQVPSGRVAVVGLGVAGAAWALVPVLVTCAYLLSDPTTAEEAARAQWGDQRTRFSEWAPAGGQSLLAAAVSTVAAWWCGWRGGWRSHEGVGEDPVEGAPAQ</sequence>
<evidence type="ECO:0000313" key="3">
    <source>
        <dbReference type="EMBL" id="PRY16616.1"/>
    </source>
</evidence>
<dbReference type="AlphaFoldDB" id="A0A2T0R616"/>
<evidence type="ECO:0000313" key="4">
    <source>
        <dbReference type="Proteomes" id="UP000238083"/>
    </source>
</evidence>
<feature type="transmembrane region" description="Helical" evidence="2">
    <location>
        <begin position="94"/>
        <end position="114"/>
    </location>
</feature>
<keyword evidence="2" id="KW-0812">Transmembrane</keyword>
<gene>
    <name evidence="3" type="ORF">CLV37_10347</name>
</gene>
<name>A0A2T0R616_9ACTN</name>
<keyword evidence="4" id="KW-1185">Reference proteome</keyword>
<evidence type="ECO:0000256" key="1">
    <source>
        <dbReference type="SAM" id="MobiDB-lite"/>
    </source>
</evidence>
<dbReference type="Proteomes" id="UP000238083">
    <property type="component" value="Unassembled WGS sequence"/>
</dbReference>
<organism evidence="3 4">
    <name type="scientific">Kineococcus rhizosphaerae</name>
    <dbReference type="NCBI Taxonomy" id="559628"/>
    <lineage>
        <taxon>Bacteria</taxon>
        <taxon>Bacillati</taxon>
        <taxon>Actinomycetota</taxon>
        <taxon>Actinomycetes</taxon>
        <taxon>Kineosporiales</taxon>
        <taxon>Kineosporiaceae</taxon>
        <taxon>Kineococcus</taxon>
    </lineage>
</organism>
<proteinExistence type="predicted"/>